<dbReference type="PROSITE" id="PS51257">
    <property type="entry name" value="PROKAR_LIPOPROTEIN"/>
    <property type="match status" value="1"/>
</dbReference>
<accession>A0A0G1CKJ4</accession>
<proteinExistence type="predicted"/>
<dbReference type="GO" id="GO:0005886">
    <property type="term" value="C:plasma membrane"/>
    <property type="evidence" value="ECO:0007669"/>
    <property type="project" value="UniProtKB-SubCell"/>
</dbReference>
<reference evidence="7 8" key="1">
    <citation type="journal article" date="2015" name="Nature">
        <title>rRNA introns, odd ribosomes, and small enigmatic genomes across a large radiation of phyla.</title>
        <authorList>
            <person name="Brown C.T."/>
            <person name="Hug L.A."/>
            <person name="Thomas B.C."/>
            <person name="Sharon I."/>
            <person name="Castelle C.J."/>
            <person name="Singh A."/>
            <person name="Wilkins M.J."/>
            <person name="Williams K.H."/>
            <person name="Banfield J.F."/>
        </authorList>
    </citation>
    <scope>NUCLEOTIDE SEQUENCE [LARGE SCALE GENOMIC DNA]</scope>
</reference>
<feature type="transmembrane region" description="Helical" evidence="6">
    <location>
        <begin position="55"/>
        <end position="74"/>
    </location>
</feature>
<feature type="transmembrane region" description="Helical" evidence="6">
    <location>
        <begin position="251"/>
        <end position="271"/>
    </location>
</feature>
<evidence type="ECO:0000256" key="2">
    <source>
        <dbReference type="ARBA" id="ARBA00022475"/>
    </source>
</evidence>
<dbReference type="EMBL" id="LCFB01000001">
    <property type="protein sequence ID" value="KKS86335.1"/>
    <property type="molecule type" value="Genomic_DNA"/>
</dbReference>
<keyword evidence="4 6" id="KW-1133">Transmembrane helix</keyword>
<evidence type="ECO:0000313" key="7">
    <source>
        <dbReference type="EMBL" id="KKS86335.1"/>
    </source>
</evidence>
<keyword evidence="3 6" id="KW-0812">Transmembrane</keyword>
<feature type="transmembrane region" description="Helical" evidence="6">
    <location>
        <begin position="182"/>
        <end position="202"/>
    </location>
</feature>
<comment type="subcellular location">
    <subcellularLocation>
        <location evidence="1">Cell membrane</location>
        <topology evidence="1">Multi-pass membrane protein</topology>
    </subcellularLocation>
</comment>
<feature type="transmembrane region" description="Helical" evidence="6">
    <location>
        <begin position="95"/>
        <end position="116"/>
    </location>
</feature>
<feature type="transmembrane region" description="Helical" evidence="6">
    <location>
        <begin position="21"/>
        <end position="43"/>
    </location>
</feature>
<evidence type="ECO:0000256" key="5">
    <source>
        <dbReference type="ARBA" id="ARBA00023136"/>
    </source>
</evidence>
<feature type="transmembrane region" description="Helical" evidence="6">
    <location>
        <begin position="152"/>
        <end position="176"/>
    </location>
</feature>
<evidence type="ECO:0000256" key="6">
    <source>
        <dbReference type="SAM" id="Phobius"/>
    </source>
</evidence>
<dbReference type="AlphaFoldDB" id="A0A0G1CKJ4"/>
<keyword evidence="5 6" id="KW-0472">Membrane</keyword>
<feature type="transmembrane region" description="Helical" evidence="6">
    <location>
        <begin position="328"/>
        <end position="347"/>
    </location>
</feature>
<dbReference type="InterPro" id="IPR002797">
    <property type="entry name" value="Polysacc_synth"/>
</dbReference>
<dbReference type="Proteomes" id="UP000034543">
    <property type="component" value="Unassembled WGS sequence"/>
</dbReference>
<dbReference type="STRING" id="1618436.UV59_C0001G0058"/>
<sequence length="416" mass="46474">MKRVELLTKKLHLDLPYFIRNSAFAFVQQIIGVSCGLAVSYIFGHFVSVQAFGEYSLVLSILGLLNFLGLSEIDTPLTQSVSRGYDGALITSARIKFGLSLIGIPILLGFAVFYYLHQQPSIAMILIFTTLLLPLLNTFTSYPAFLVAKRKFLSLSLLGILSSLFFVSTITVASWFTKSSLGITIAYLIAITLPAIVGYLFCIKFVAKNFRIDPHLFQYGKFLTLLSVLPWVSGNIGSILLGTFIGPEALAVYAVASRFLTAVQKNFIVFYKPVTAKLAGQSSVAHLEVLRQHAIKLLLIGVLLTLGLWITLPWLIRFFFTDKYMNAIIYGRFLSLTLIVLPFNWVVSDMMMYQKKTHALIIRSTIPQIIKIALYLIVVPIYKINGLVAIALLDRFTEPIIPLLSLAKTRVKFKRP</sequence>
<evidence type="ECO:0000256" key="4">
    <source>
        <dbReference type="ARBA" id="ARBA00022989"/>
    </source>
</evidence>
<evidence type="ECO:0000256" key="3">
    <source>
        <dbReference type="ARBA" id="ARBA00022692"/>
    </source>
</evidence>
<organism evidence="7 8">
    <name type="scientific">Candidatus Gottesmanbacteria bacterium GW2011_GWA1_43_11</name>
    <dbReference type="NCBI Taxonomy" id="1618436"/>
    <lineage>
        <taxon>Bacteria</taxon>
        <taxon>Candidatus Gottesmaniibacteriota</taxon>
    </lineage>
</organism>
<evidence type="ECO:0000256" key="1">
    <source>
        <dbReference type="ARBA" id="ARBA00004651"/>
    </source>
</evidence>
<feature type="transmembrane region" description="Helical" evidence="6">
    <location>
        <begin position="372"/>
        <end position="393"/>
    </location>
</feature>
<comment type="caution">
    <text evidence="7">The sequence shown here is derived from an EMBL/GenBank/DDBJ whole genome shotgun (WGS) entry which is preliminary data.</text>
</comment>
<feature type="transmembrane region" description="Helical" evidence="6">
    <location>
        <begin position="222"/>
        <end position="245"/>
    </location>
</feature>
<feature type="transmembrane region" description="Helical" evidence="6">
    <location>
        <begin position="122"/>
        <end position="140"/>
    </location>
</feature>
<name>A0A0G1CKJ4_9BACT</name>
<evidence type="ECO:0000313" key="8">
    <source>
        <dbReference type="Proteomes" id="UP000034543"/>
    </source>
</evidence>
<feature type="transmembrane region" description="Helical" evidence="6">
    <location>
        <begin position="297"/>
        <end position="316"/>
    </location>
</feature>
<gene>
    <name evidence="7" type="ORF">UV59_C0001G0058</name>
</gene>
<dbReference type="PANTHER" id="PTHR30250:SF11">
    <property type="entry name" value="O-ANTIGEN TRANSPORTER-RELATED"/>
    <property type="match status" value="1"/>
</dbReference>
<keyword evidence="2" id="KW-1003">Cell membrane</keyword>
<dbReference type="InterPro" id="IPR050833">
    <property type="entry name" value="Poly_Biosynth_Transport"/>
</dbReference>
<dbReference type="PANTHER" id="PTHR30250">
    <property type="entry name" value="PST FAMILY PREDICTED COLANIC ACID TRANSPORTER"/>
    <property type="match status" value="1"/>
</dbReference>
<dbReference type="Pfam" id="PF01943">
    <property type="entry name" value="Polysacc_synt"/>
    <property type="match status" value="1"/>
</dbReference>
<protein>
    <submittedName>
        <fullName evidence="7">Polysaccharide biosynthesis protein</fullName>
    </submittedName>
</protein>